<evidence type="ECO:0000256" key="7">
    <source>
        <dbReference type="SAM" id="Phobius"/>
    </source>
</evidence>
<evidence type="ECO:0000256" key="1">
    <source>
        <dbReference type="ARBA" id="ARBA00004370"/>
    </source>
</evidence>
<dbReference type="PROSITE" id="PS50939">
    <property type="entry name" value="CYTOCHROME_B561"/>
    <property type="match status" value="1"/>
</dbReference>
<evidence type="ECO:0000259" key="8">
    <source>
        <dbReference type="PROSITE" id="PS50939"/>
    </source>
</evidence>
<feature type="transmembrane region" description="Helical" evidence="7">
    <location>
        <begin position="5"/>
        <end position="23"/>
    </location>
</feature>
<evidence type="ECO:0000256" key="4">
    <source>
        <dbReference type="ARBA" id="ARBA00022982"/>
    </source>
</evidence>
<dbReference type="InterPro" id="IPR006593">
    <property type="entry name" value="Cyt_b561/ferric_Rdtase_TM"/>
</dbReference>
<evidence type="ECO:0000256" key="2">
    <source>
        <dbReference type="ARBA" id="ARBA00022448"/>
    </source>
</evidence>
<evidence type="ECO:0000313" key="10">
    <source>
        <dbReference type="WBParaSite" id="PSAMB.scaffold7447size7633.g30085.t1"/>
    </source>
</evidence>
<accession>A0A914XA03</accession>
<keyword evidence="4" id="KW-0249">Electron transport</keyword>
<keyword evidence="5 7" id="KW-1133">Transmembrane helix</keyword>
<keyword evidence="6 7" id="KW-0472">Membrane</keyword>
<evidence type="ECO:0000256" key="5">
    <source>
        <dbReference type="ARBA" id="ARBA00022989"/>
    </source>
</evidence>
<feature type="transmembrane region" description="Helical" evidence="7">
    <location>
        <begin position="43"/>
        <end position="66"/>
    </location>
</feature>
<comment type="subcellular location">
    <subcellularLocation>
        <location evidence="1">Membrane</location>
    </subcellularLocation>
</comment>
<dbReference type="AlphaFoldDB" id="A0A914XA03"/>
<evidence type="ECO:0000256" key="3">
    <source>
        <dbReference type="ARBA" id="ARBA00022692"/>
    </source>
</evidence>
<feature type="domain" description="Cytochrome b561" evidence="8">
    <location>
        <begin position="1"/>
        <end position="95"/>
    </location>
</feature>
<evidence type="ECO:0000313" key="9">
    <source>
        <dbReference type="Proteomes" id="UP000887566"/>
    </source>
</evidence>
<name>A0A914XA03_9BILA</name>
<sequence>MHRTLNLIGVALIVAGFLCIFISENWTWKGPKVDGGDKNWEASAIHSLVGLLCIILAWIQSLVTFVRPSPSSAIRRLFNWVHRSTGVVAFILAGL</sequence>
<dbReference type="Pfam" id="PF03188">
    <property type="entry name" value="Cytochrom_B561"/>
    <property type="match status" value="1"/>
</dbReference>
<reference evidence="10" key="1">
    <citation type="submission" date="2022-11" db="UniProtKB">
        <authorList>
            <consortium name="WormBaseParasite"/>
        </authorList>
    </citation>
    <scope>IDENTIFICATION</scope>
</reference>
<organism evidence="9 10">
    <name type="scientific">Plectus sambesii</name>
    <dbReference type="NCBI Taxonomy" id="2011161"/>
    <lineage>
        <taxon>Eukaryota</taxon>
        <taxon>Metazoa</taxon>
        <taxon>Ecdysozoa</taxon>
        <taxon>Nematoda</taxon>
        <taxon>Chromadorea</taxon>
        <taxon>Plectida</taxon>
        <taxon>Plectina</taxon>
        <taxon>Plectoidea</taxon>
        <taxon>Plectidae</taxon>
        <taxon>Plectus</taxon>
    </lineage>
</organism>
<dbReference type="Proteomes" id="UP000887566">
    <property type="component" value="Unplaced"/>
</dbReference>
<protein>
    <submittedName>
        <fullName evidence="10">Cytochrome b561 domain-containing protein</fullName>
    </submittedName>
</protein>
<keyword evidence="2" id="KW-0813">Transport</keyword>
<evidence type="ECO:0000256" key="6">
    <source>
        <dbReference type="ARBA" id="ARBA00023136"/>
    </source>
</evidence>
<dbReference type="WBParaSite" id="PSAMB.scaffold7447size7633.g30085.t1">
    <property type="protein sequence ID" value="PSAMB.scaffold7447size7633.g30085.t1"/>
    <property type="gene ID" value="PSAMB.scaffold7447size7633.g30085"/>
</dbReference>
<dbReference type="Gene3D" id="1.20.120.1770">
    <property type="match status" value="1"/>
</dbReference>
<dbReference type="GO" id="GO:0016020">
    <property type="term" value="C:membrane"/>
    <property type="evidence" value="ECO:0007669"/>
    <property type="project" value="UniProtKB-SubCell"/>
</dbReference>
<keyword evidence="3 7" id="KW-0812">Transmembrane</keyword>
<keyword evidence="9" id="KW-1185">Reference proteome</keyword>
<proteinExistence type="predicted"/>
<dbReference type="SMART" id="SM00665">
    <property type="entry name" value="B561"/>
    <property type="match status" value="1"/>
</dbReference>